<name>A0A3L7JKI7_9HYPH</name>
<dbReference type="AlphaFoldDB" id="A0A3L7JKI7"/>
<comment type="function">
    <text evidence="6 9">Catalyzes cyclization of the linear tetrapyrrole, hydroxymethylbilane, to the macrocyclic uroporphyrinogen III.</text>
</comment>
<dbReference type="InterPro" id="IPR039793">
    <property type="entry name" value="UROS/Hem4"/>
</dbReference>
<accession>A0A3L7JKI7</accession>
<feature type="domain" description="Tetrapyrrole biosynthesis uroporphyrinogen III synthase" evidence="10">
    <location>
        <begin position="18"/>
        <end position="208"/>
    </location>
</feature>
<dbReference type="GO" id="GO:0006782">
    <property type="term" value="P:protoporphyrinogen IX biosynthetic process"/>
    <property type="evidence" value="ECO:0007669"/>
    <property type="project" value="UniProtKB-UniRule"/>
</dbReference>
<dbReference type="PANTHER" id="PTHR38042">
    <property type="entry name" value="UROPORPHYRINOGEN-III SYNTHASE, CHLOROPLASTIC"/>
    <property type="match status" value="1"/>
</dbReference>
<evidence type="ECO:0000256" key="1">
    <source>
        <dbReference type="ARBA" id="ARBA00004772"/>
    </source>
</evidence>
<evidence type="ECO:0000313" key="11">
    <source>
        <dbReference type="EMBL" id="RLQ89012.1"/>
    </source>
</evidence>
<evidence type="ECO:0000256" key="5">
    <source>
        <dbReference type="ARBA" id="ARBA00023244"/>
    </source>
</evidence>
<protein>
    <recommendedName>
        <fullName evidence="7 9">Uroporphyrinogen-III synthase</fullName>
        <ecNumber evidence="3 9">4.2.1.75</ecNumber>
    </recommendedName>
</protein>
<proteinExistence type="inferred from homology"/>
<comment type="catalytic activity">
    <reaction evidence="8 9">
        <text>hydroxymethylbilane = uroporphyrinogen III + H2O</text>
        <dbReference type="Rhea" id="RHEA:18965"/>
        <dbReference type="ChEBI" id="CHEBI:15377"/>
        <dbReference type="ChEBI" id="CHEBI:57308"/>
        <dbReference type="ChEBI" id="CHEBI:57845"/>
        <dbReference type="EC" id="4.2.1.75"/>
    </reaction>
</comment>
<keyword evidence="4 9" id="KW-0456">Lyase</keyword>
<dbReference type="PANTHER" id="PTHR38042:SF1">
    <property type="entry name" value="UROPORPHYRINOGEN-III SYNTHASE, CHLOROPLASTIC"/>
    <property type="match status" value="1"/>
</dbReference>
<dbReference type="EMBL" id="RCWN01000001">
    <property type="protein sequence ID" value="RLQ89012.1"/>
    <property type="molecule type" value="Genomic_DNA"/>
</dbReference>
<evidence type="ECO:0000256" key="4">
    <source>
        <dbReference type="ARBA" id="ARBA00023239"/>
    </source>
</evidence>
<evidence type="ECO:0000256" key="7">
    <source>
        <dbReference type="ARBA" id="ARBA00040167"/>
    </source>
</evidence>
<dbReference type="UniPathway" id="UPA00251">
    <property type="reaction ID" value="UER00320"/>
</dbReference>
<comment type="pathway">
    <text evidence="1 9">Porphyrin-containing compound metabolism; protoporphyrin-IX biosynthesis; coproporphyrinogen-III from 5-aminolevulinate: step 3/4.</text>
</comment>
<dbReference type="EC" id="4.2.1.75" evidence="3 9"/>
<evidence type="ECO:0000259" key="10">
    <source>
        <dbReference type="Pfam" id="PF02602"/>
    </source>
</evidence>
<sequence>MARRLSVLVTRPSPGGERTAATIRKDGHEPYLLPLTEIVGRPAKLAGTDDYDAIILTSGNGVRYLTEEQKARLAHLRVWTVGEATAETARKHGFQHAEAIGGDAEKMAETLITERPAKLLYLAGRVRRDNLEKRLADAGISADVVETYDTQPRRPSREELQDLLVRQFDVVWLTSAFSAGLFRDLSAETGLARSATRLCFSKRIADAAGGSIRLAERADESAALTLLRQIAEE</sequence>
<keyword evidence="12" id="KW-1185">Reference proteome</keyword>
<evidence type="ECO:0000256" key="3">
    <source>
        <dbReference type="ARBA" id="ARBA00013109"/>
    </source>
</evidence>
<organism evidence="11 12">
    <name type="scientific">Notoacmeibacter ruber</name>
    <dbReference type="NCBI Taxonomy" id="2670375"/>
    <lineage>
        <taxon>Bacteria</taxon>
        <taxon>Pseudomonadati</taxon>
        <taxon>Pseudomonadota</taxon>
        <taxon>Alphaproteobacteria</taxon>
        <taxon>Hyphomicrobiales</taxon>
        <taxon>Notoacmeibacteraceae</taxon>
        <taxon>Notoacmeibacter</taxon>
    </lineage>
</organism>
<evidence type="ECO:0000256" key="6">
    <source>
        <dbReference type="ARBA" id="ARBA00037589"/>
    </source>
</evidence>
<dbReference type="InterPro" id="IPR036108">
    <property type="entry name" value="4pyrrol_syn_uPrphyn_synt_sf"/>
</dbReference>
<dbReference type="RefSeq" id="WP_121645979.1">
    <property type="nucleotide sequence ID" value="NZ_RCWN01000001.1"/>
</dbReference>
<reference evidence="11 12" key="1">
    <citation type="submission" date="2018-10" db="EMBL/GenBank/DDBJ databases">
        <title>Notoacmeibacter sp. M2BS9Y-3-1, whole genome shotgun sequence.</title>
        <authorList>
            <person name="Tuo L."/>
        </authorList>
    </citation>
    <scope>NUCLEOTIDE SEQUENCE [LARGE SCALE GENOMIC DNA]</scope>
    <source>
        <strain evidence="11 12">M2BS9Y-3-1</strain>
    </source>
</reference>
<evidence type="ECO:0000256" key="9">
    <source>
        <dbReference type="RuleBase" id="RU366031"/>
    </source>
</evidence>
<keyword evidence="5 9" id="KW-0627">Porphyrin biosynthesis</keyword>
<dbReference type="GO" id="GO:0004852">
    <property type="term" value="F:uroporphyrinogen-III synthase activity"/>
    <property type="evidence" value="ECO:0007669"/>
    <property type="project" value="UniProtKB-UniRule"/>
</dbReference>
<dbReference type="SUPFAM" id="SSF69618">
    <property type="entry name" value="HemD-like"/>
    <property type="match status" value="1"/>
</dbReference>
<dbReference type="CDD" id="cd06578">
    <property type="entry name" value="HemD"/>
    <property type="match status" value="1"/>
</dbReference>
<dbReference type="Gene3D" id="3.40.50.10090">
    <property type="match status" value="2"/>
</dbReference>
<evidence type="ECO:0000313" key="12">
    <source>
        <dbReference type="Proteomes" id="UP000281094"/>
    </source>
</evidence>
<dbReference type="GO" id="GO:0006780">
    <property type="term" value="P:uroporphyrinogen III biosynthetic process"/>
    <property type="evidence" value="ECO:0007669"/>
    <property type="project" value="UniProtKB-UniRule"/>
</dbReference>
<dbReference type="Pfam" id="PF02602">
    <property type="entry name" value="HEM4"/>
    <property type="match status" value="1"/>
</dbReference>
<gene>
    <name evidence="11" type="ORF">D8780_12985</name>
</gene>
<comment type="caution">
    <text evidence="11">The sequence shown here is derived from an EMBL/GenBank/DDBJ whole genome shotgun (WGS) entry which is preliminary data.</text>
</comment>
<comment type="similarity">
    <text evidence="2 9">Belongs to the uroporphyrinogen-III synthase family.</text>
</comment>
<evidence type="ECO:0000256" key="2">
    <source>
        <dbReference type="ARBA" id="ARBA00008133"/>
    </source>
</evidence>
<dbReference type="Proteomes" id="UP000281094">
    <property type="component" value="Unassembled WGS sequence"/>
</dbReference>
<dbReference type="InterPro" id="IPR003754">
    <property type="entry name" value="4pyrrol_synth_uPrphyn_synth"/>
</dbReference>
<evidence type="ECO:0000256" key="8">
    <source>
        <dbReference type="ARBA" id="ARBA00048617"/>
    </source>
</evidence>